<sequence>MALGAGGWFAFMSPHDSTVTLVADTSTAVPGKPVTVTGTVSPAVAHRVVELAVATTAGGAYTPAGTATTDATGRFQTTWTPAQAGKAWVQATAIELGRDQEAQSTAAAVTVRTPATLTLKLSAPAIRTTAAATVTATVAPAGGAVTLEKSSDGTTWTSVPTTTGKGGAATAKLSGLAGGTWHIRGMAAQTDTAGEATGKEATLLVEDYKAAGAKYLAIVAAGNNAVIKLNSMIDAGASQAALRKQAEIISKAYTQEAKALRAYKGWPREVAPVVTDLAKQSVLSSDDFHMRAQSRGVDEWNEVAAQGDAAAAAASADAARIRDMLGLPKRSLHP</sequence>
<dbReference type="Proteomes" id="UP001501326">
    <property type="component" value="Unassembled WGS sequence"/>
</dbReference>
<keyword evidence="2" id="KW-1185">Reference proteome</keyword>
<comment type="caution">
    <text evidence="1">The sequence shown here is derived from an EMBL/GenBank/DDBJ whole genome shotgun (WGS) entry which is preliminary data.</text>
</comment>
<dbReference type="SUPFAM" id="SSF49373">
    <property type="entry name" value="Invasin/intimin cell-adhesion fragments"/>
    <property type="match status" value="1"/>
</dbReference>
<gene>
    <name evidence="1" type="ORF">GCM10009867_17180</name>
</gene>
<dbReference type="InterPro" id="IPR008964">
    <property type="entry name" value="Invasin/intimin_cell_adhesion"/>
</dbReference>
<protein>
    <submittedName>
        <fullName evidence="1">Uncharacterized protein</fullName>
    </submittedName>
</protein>
<reference evidence="1 2" key="1">
    <citation type="journal article" date="2019" name="Int. J. Syst. Evol. Microbiol.">
        <title>The Global Catalogue of Microorganisms (GCM) 10K type strain sequencing project: providing services to taxonomists for standard genome sequencing and annotation.</title>
        <authorList>
            <consortium name="The Broad Institute Genomics Platform"/>
            <consortium name="The Broad Institute Genome Sequencing Center for Infectious Disease"/>
            <person name="Wu L."/>
            <person name="Ma J."/>
        </authorList>
    </citation>
    <scope>NUCLEOTIDE SEQUENCE [LARGE SCALE GENOMIC DNA]</scope>
    <source>
        <strain evidence="1 2">JCM 16378</strain>
    </source>
</reference>
<dbReference type="EMBL" id="BAAARN010000001">
    <property type="protein sequence ID" value="GAA2735265.1"/>
    <property type="molecule type" value="Genomic_DNA"/>
</dbReference>
<evidence type="ECO:0000313" key="2">
    <source>
        <dbReference type="Proteomes" id="UP001501326"/>
    </source>
</evidence>
<name>A0ABN3ULX4_9MICO</name>
<proteinExistence type="predicted"/>
<accession>A0ABN3ULX4</accession>
<evidence type="ECO:0000313" key="1">
    <source>
        <dbReference type="EMBL" id="GAA2735265.1"/>
    </source>
</evidence>
<organism evidence="1 2">
    <name type="scientific">Pedococcus aerophilus</name>
    <dbReference type="NCBI Taxonomy" id="436356"/>
    <lineage>
        <taxon>Bacteria</taxon>
        <taxon>Bacillati</taxon>
        <taxon>Actinomycetota</taxon>
        <taxon>Actinomycetes</taxon>
        <taxon>Micrococcales</taxon>
        <taxon>Intrasporangiaceae</taxon>
        <taxon>Pedococcus</taxon>
    </lineage>
</organism>